<comment type="caution">
    <text evidence="1">The sequence shown here is derived from an EMBL/GenBank/DDBJ whole genome shotgun (WGS) entry which is preliminary data.</text>
</comment>
<reference evidence="1 2" key="1">
    <citation type="submission" date="2019-02" db="EMBL/GenBank/DDBJ databases">
        <title>Genome analysis provides insights into bioremediation potentialities and Haloocin production by Natrinema altunense strain 4.1R isolated from Chott Douz in Tunisian desert.</title>
        <authorList>
            <person name="Najjari A."/>
            <person name="Youssef N."/>
            <person name="Ben Dhia O."/>
            <person name="Ferjani R."/>
            <person name="El Hidri D."/>
            <person name="Ouzari H.I."/>
            <person name="Cherif A."/>
        </authorList>
    </citation>
    <scope>NUCLEOTIDE SEQUENCE [LARGE SCALE GENOMIC DNA]</scope>
    <source>
        <strain evidence="1 2">4.1R</strain>
    </source>
</reference>
<proteinExistence type="predicted"/>
<evidence type="ECO:0000313" key="2">
    <source>
        <dbReference type="Proteomes" id="UP000292704"/>
    </source>
</evidence>
<organism evidence="1 2">
    <name type="scientific">Natrinema altunense</name>
    <dbReference type="NCBI Taxonomy" id="222984"/>
    <lineage>
        <taxon>Archaea</taxon>
        <taxon>Methanobacteriati</taxon>
        <taxon>Methanobacteriota</taxon>
        <taxon>Stenosarchaea group</taxon>
        <taxon>Halobacteria</taxon>
        <taxon>Halobacteriales</taxon>
        <taxon>Natrialbaceae</taxon>
        <taxon>Natrinema</taxon>
    </lineage>
</organism>
<accession>A0A482XWM2</accession>
<evidence type="ECO:0000313" key="1">
    <source>
        <dbReference type="EMBL" id="RZH68001.1"/>
    </source>
</evidence>
<dbReference type="RefSeq" id="WP_130169114.1">
    <property type="nucleotide sequence ID" value="NZ_SHMR01000001.1"/>
</dbReference>
<protein>
    <submittedName>
        <fullName evidence="1">Uncharacterized protein</fullName>
    </submittedName>
</protein>
<dbReference type="AlphaFoldDB" id="A0A482XWM2"/>
<gene>
    <name evidence="1" type="ORF">ELS17_00585</name>
</gene>
<sequence>MNLREIATGGDPRKALATKFFQSKQAEAFLSIVAHRERRIMEAVADLQQAVDDDDIESLEGLPTVDDRVEQIRSMALAMIDESLPAWYVEEAIDIDNAEEAAQYADLTDEEWQTTKETWADRYREQGVEGGVNELATAHVRARFDVDDLETFREAVVEWPNERQQAVLEEALAGGLEMAEQGIRDVTDAVDSEDR</sequence>
<name>A0A482XWM2_9EURY</name>
<dbReference type="EMBL" id="SHMR01000001">
    <property type="protein sequence ID" value="RZH68001.1"/>
    <property type="molecule type" value="Genomic_DNA"/>
</dbReference>
<dbReference type="Proteomes" id="UP000292704">
    <property type="component" value="Unassembled WGS sequence"/>
</dbReference>
<dbReference type="OrthoDB" id="201156at2157"/>